<dbReference type="GeneID" id="73351860"/>
<evidence type="ECO:0000256" key="4">
    <source>
        <dbReference type="ARBA" id="ARBA00022692"/>
    </source>
</evidence>
<comment type="subcellular location">
    <subcellularLocation>
        <location evidence="1">Membrane</location>
        <topology evidence="1">Multi-pass membrane protein</topology>
    </subcellularLocation>
</comment>
<organism evidence="9 10">
    <name type="scientific">Colletotrichum lupini</name>
    <dbReference type="NCBI Taxonomy" id="145971"/>
    <lineage>
        <taxon>Eukaryota</taxon>
        <taxon>Fungi</taxon>
        <taxon>Dikarya</taxon>
        <taxon>Ascomycota</taxon>
        <taxon>Pezizomycotina</taxon>
        <taxon>Sordariomycetes</taxon>
        <taxon>Hypocreomycetidae</taxon>
        <taxon>Glomerellales</taxon>
        <taxon>Glomerellaceae</taxon>
        <taxon>Colletotrichum</taxon>
        <taxon>Colletotrichum acutatum species complex</taxon>
    </lineage>
</organism>
<dbReference type="InterPro" id="IPR020846">
    <property type="entry name" value="MFS_dom"/>
</dbReference>
<accession>A0A9Q8WAA3</accession>
<dbReference type="SUPFAM" id="SSF103473">
    <property type="entry name" value="MFS general substrate transporter"/>
    <property type="match status" value="2"/>
</dbReference>
<dbReference type="KEGG" id="clup:CLUP02_17946"/>
<evidence type="ECO:0000256" key="2">
    <source>
        <dbReference type="ARBA" id="ARBA00010992"/>
    </source>
</evidence>
<feature type="transmembrane region" description="Helical" evidence="7">
    <location>
        <begin position="326"/>
        <end position="348"/>
    </location>
</feature>
<dbReference type="PANTHER" id="PTHR48020">
    <property type="entry name" value="PROTON MYO-INOSITOL COTRANSPORTER"/>
    <property type="match status" value="1"/>
</dbReference>
<dbReference type="AlphaFoldDB" id="A0A9Q8WAA3"/>
<dbReference type="InterPro" id="IPR036259">
    <property type="entry name" value="MFS_trans_sf"/>
</dbReference>
<feature type="transmembrane region" description="Helical" evidence="7">
    <location>
        <begin position="283"/>
        <end position="306"/>
    </location>
</feature>
<gene>
    <name evidence="9" type="ORF">CLUP02_17946</name>
</gene>
<protein>
    <recommendedName>
        <fullName evidence="8">Major facilitator superfamily (MFS) profile domain-containing protein</fullName>
    </recommendedName>
</protein>
<dbReference type="GO" id="GO:0022857">
    <property type="term" value="F:transmembrane transporter activity"/>
    <property type="evidence" value="ECO:0007669"/>
    <property type="project" value="InterPro"/>
</dbReference>
<feature type="domain" description="Major facilitator superfamily (MFS) profile" evidence="8">
    <location>
        <begin position="111"/>
        <end position="553"/>
    </location>
</feature>
<feature type="transmembrane region" description="Helical" evidence="7">
    <location>
        <begin position="186"/>
        <end position="205"/>
    </location>
</feature>
<feature type="transmembrane region" description="Helical" evidence="7">
    <location>
        <begin position="152"/>
        <end position="174"/>
    </location>
</feature>
<keyword evidence="10" id="KW-1185">Reference proteome</keyword>
<dbReference type="RefSeq" id="XP_049138074.1">
    <property type="nucleotide sequence ID" value="XM_049296850.1"/>
</dbReference>
<feature type="transmembrane region" description="Helical" evidence="7">
    <location>
        <begin position="515"/>
        <end position="534"/>
    </location>
</feature>
<keyword evidence="4 7" id="KW-0812">Transmembrane</keyword>
<dbReference type="EMBL" id="CP019472">
    <property type="protein sequence ID" value="UQC76433.1"/>
    <property type="molecule type" value="Genomic_DNA"/>
</dbReference>
<dbReference type="InterPro" id="IPR005828">
    <property type="entry name" value="MFS_sugar_transport-like"/>
</dbReference>
<feature type="transmembrane region" description="Helical" evidence="7">
    <location>
        <begin position="448"/>
        <end position="470"/>
    </location>
</feature>
<evidence type="ECO:0000256" key="3">
    <source>
        <dbReference type="ARBA" id="ARBA00022448"/>
    </source>
</evidence>
<dbReference type="Proteomes" id="UP000830671">
    <property type="component" value="Chromosome 10"/>
</dbReference>
<feature type="transmembrane region" description="Helical" evidence="7">
    <location>
        <begin position="485"/>
        <end position="503"/>
    </location>
</feature>
<dbReference type="InterPro" id="IPR050814">
    <property type="entry name" value="Myo-inositol_Transporter"/>
</dbReference>
<name>A0A9Q8WAA3_9PEZI</name>
<evidence type="ECO:0000259" key="8">
    <source>
        <dbReference type="PROSITE" id="PS50850"/>
    </source>
</evidence>
<evidence type="ECO:0000256" key="1">
    <source>
        <dbReference type="ARBA" id="ARBA00004141"/>
    </source>
</evidence>
<reference evidence="9" key="1">
    <citation type="journal article" date="2021" name="Mol. Plant Microbe Interact.">
        <title>Complete Genome Sequence of the Plant-Pathogenic Fungus Colletotrichum lupini.</title>
        <authorList>
            <person name="Baroncelli R."/>
            <person name="Pensec F."/>
            <person name="Da Lio D."/>
            <person name="Boufleur T."/>
            <person name="Vicente I."/>
            <person name="Sarrocco S."/>
            <person name="Picot A."/>
            <person name="Baraldi E."/>
            <person name="Sukno S."/>
            <person name="Thon M."/>
            <person name="Le Floch G."/>
        </authorList>
    </citation>
    <scope>NUCLEOTIDE SEQUENCE</scope>
    <source>
        <strain evidence="9">IMI 504893</strain>
    </source>
</reference>
<dbReference type="Pfam" id="PF00083">
    <property type="entry name" value="Sugar_tr"/>
    <property type="match status" value="2"/>
</dbReference>
<evidence type="ECO:0000313" key="10">
    <source>
        <dbReference type="Proteomes" id="UP000830671"/>
    </source>
</evidence>
<proteinExistence type="inferred from homology"/>
<dbReference type="InterPro" id="IPR005829">
    <property type="entry name" value="Sugar_transporter_CS"/>
</dbReference>
<evidence type="ECO:0000256" key="6">
    <source>
        <dbReference type="ARBA" id="ARBA00023136"/>
    </source>
</evidence>
<comment type="similarity">
    <text evidence="2">Belongs to the major facilitator superfamily. Sugar transporter (TC 2.A.1.1) family.</text>
</comment>
<keyword evidence="5 7" id="KW-1133">Transmembrane helix</keyword>
<dbReference type="PROSITE" id="PS50850">
    <property type="entry name" value="MFS"/>
    <property type="match status" value="1"/>
</dbReference>
<evidence type="ECO:0000256" key="7">
    <source>
        <dbReference type="SAM" id="Phobius"/>
    </source>
</evidence>
<sequence>MTEPMASATSIADRFRAQVSRRNINTEAIIEAPLVHLDDDELEEDVRQFAENLPGVPFQRILRAAQVSKEIRAYTDEGLEDSLPIKLEPKERIALKAERDKAFSQSGMTVIVVTVALAALLQGHVQASINAGSIYARLLQEKVSSTTDRSDLVWQLGGMNSAPFLAAAILGAPMSLPLNYWMGRQGAIAVAAALIFASSLASGFVHTWQELLGVRIVNGIGESKIPYSVFPKQFTSPQGHEIRLIRSIDKFQGMGIKAVSTPILASETAIDQWRGSSILMWQLWVAFGIMLGNAINLILAGAVGALDFPLEPKDSTASLDVKGDLALRLILAAPMVPAVFTLIALAYCMESPRFYMQKNTPNYRPMRAYEILSKVRNTQLQALRDIYLIHMNVEYEEAQNLPETPHESGVSTENQKQGLTFANHMSFALSDAYRQYSHLLTTPRLRNAVWSTCIVALAQQLCGINVFAFYSNNFFIKGDPSPRNAMLYSLGFGAINFLFGLLAIRSIDVFGRRRWLLVTLPLMCILLAAAAMSFCRIRSPIRPRHIADCAGAN</sequence>
<keyword evidence="6 7" id="KW-0472">Membrane</keyword>
<dbReference type="GO" id="GO:0016020">
    <property type="term" value="C:membrane"/>
    <property type="evidence" value="ECO:0007669"/>
    <property type="project" value="UniProtKB-SubCell"/>
</dbReference>
<dbReference type="Gene3D" id="1.20.1250.20">
    <property type="entry name" value="MFS general substrate transporter like domains"/>
    <property type="match status" value="1"/>
</dbReference>
<dbReference type="PANTHER" id="PTHR48020:SF40">
    <property type="entry name" value="MAJOR FACILITATOR SUPERFAMILY (MFS) PROFILE DOMAIN-CONTAINING PROTEIN"/>
    <property type="match status" value="1"/>
</dbReference>
<keyword evidence="3" id="KW-0813">Transport</keyword>
<evidence type="ECO:0000256" key="5">
    <source>
        <dbReference type="ARBA" id="ARBA00022989"/>
    </source>
</evidence>
<dbReference type="PROSITE" id="PS00216">
    <property type="entry name" value="SUGAR_TRANSPORT_1"/>
    <property type="match status" value="1"/>
</dbReference>
<evidence type="ECO:0000313" key="9">
    <source>
        <dbReference type="EMBL" id="UQC76433.1"/>
    </source>
</evidence>